<dbReference type="Proteomes" id="UP000735302">
    <property type="component" value="Unassembled WGS sequence"/>
</dbReference>
<dbReference type="EMBL" id="BLXT01001950">
    <property type="protein sequence ID" value="GFN89793.1"/>
    <property type="molecule type" value="Genomic_DNA"/>
</dbReference>
<organism evidence="2 3">
    <name type="scientific">Plakobranchus ocellatus</name>
    <dbReference type="NCBI Taxonomy" id="259542"/>
    <lineage>
        <taxon>Eukaryota</taxon>
        <taxon>Metazoa</taxon>
        <taxon>Spiralia</taxon>
        <taxon>Lophotrochozoa</taxon>
        <taxon>Mollusca</taxon>
        <taxon>Gastropoda</taxon>
        <taxon>Heterobranchia</taxon>
        <taxon>Euthyneura</taxon>
        <taxon>Panpulmonata</taxon>
        <taxon>Sacoglossa</taxon>
        <taxon>Placobranchoidea</taxon>
        <taxon>Plakobranchidae</taxon>
        <taxon>Plakobranchus</taxon>
    </lineage>
</organism>
<comment type="caution">
    <text evidence="2">The sequence shown here is derived from an EMBL/GenBank/DDBJ whole genome shotgun (WGS) entry which is preliminary data.</text>
</comment>
<keyword evidence="1" id="KW-0812">Transmembrane</keyword>
<evidence type="ECO:0000313" key="2">
    <source>
        <dbReference type="EMBL" id="GFN89793.1"/>
    </source>
</evidence>
<proteinExistence type="predicted"/>
<dbReference type="AlphaFoldDB" id="A0AAV3Z5X9"/>
<keyword evidence="1" id="KW-1133">Transmembrane helix</keyword>
<evidence type="ECO:0000256" key="1">
    <source>
        <dbReference type="SAM" id="Phobius"/>
    </source>
</evidence>
<keyword evidence="3" id="KW-1185">Reference proteome</keyword>
<keyword evidence="1" id="KW-0472">Membrane</keyword>
<name>A0AAV3Z5X9_9GAST</name>
<sequence length="94" mass="10044">MVPPPNKVCGNSGLGLVPDDEIKRYIQNMGPASLKSSSTEAIKIEHFLGDSAFEAVPNLVGCVAFMLALPMLSGAFRHTTLCCLRGDGICRRAH</sequence>
<reference evidence="2 3" key="1">
    <citation type="journal article" date="2021" name="Elife">
        <title>Chloroplast acquisition without the gene transfer in kleptoplastic sea slugs, Plakobranchus ocellatus.</title>
        <authorList>
            <person name="Maeda T."/>
            <person name="Takahashi S."/>
            <person name="Yoshida T."/>
            <person name="Shimamura S."/>
            <person name="Takaki Y."/>
            <person name="Nagai Y."/>
            <person name="Toyoda A."/>
            <person name="Suzuki Y."/>
            <person name="Arimoto A."/>
            <person name="Ishii H."/>
            <person name="Satoh N."/>
            <person name="Nishiyama T."/>
            <person name="Hasebe M."/>
            <person name="Maruyama T."/>
            <person name="Minagawa J."/>
            <person name="Obokata J."/>
            <person name="Shigenobu S."/>
        </authorList>
    </citation>
    <scope>NUCLEOTIDE SEQUENCE [LARGE SCALE GENOMIC DNA]</scope>
</reference>
<evidence type="ECO:0000313" key="3">
    <source>
        <dbReference type="Proteomes" id="UP000735302"/>
    </source>
</evidence>
<protein>
    <submittedName>
        <fullName evidence="2">Uncharacterized protein</fullName>
    </submittedName>
</protein>
<feature type="transmembrane region" description="Helical" evidence="1">
    <location>
        <begin position="55"/>
        <end position="76"/>
    </location>
</feature>
<gene>
    <name evidence="2" type="ORF">PoB_001629900</name>
</gene>
<accession>A0AAV3Z5X9</accession>